<name>A0ABP0JTQ0_9DINO</name>
<organism evidence="6 7">
    <name type="scientific">Durusdinium trenchii</name>
    <dbReference type="NCBI Taxonomy" id="1381693"/>
    <lineage>
        <taxon>Eukaryota</taxon>
        <taxon>Sar</taxon>
        <taxon>Alveolata</taxon>
        <taxon>Dinophyceae</taxon>
        <taxon>Suessiales</taxon>
        <taxon>Symbiodiniaceae</taxon>
        <taxon>Durusdinium</taxon>
    </lineage>
</organism>
<evidence type="ECO:0000256" key="3">
    <source>
        <dbReference type="ARBA" id="ARBA00022801"/>
    </source>
</evidence>
<keyword evidence="3" id="KW-0378">Hydrolase</keyword>
<dbReference type="PROSITE" id="PS51858">
    <property type="entry name" value="PPPDE"/>
    <property type="match status" value="1"/>
</dbReference>
<evidence type="ECO:0000256" key="2">
    <source>
        <dbReference type="ARBA" id="ARBA00022670"/>
    </source>
</evidence>
<keyword evidence="2" id="KW-0645">Protease</keyword>
<feature type="region of interest" description="Disordered" evidence="4">
    <location>
        <begin position="1"/>
        <end position="39"/>
    </location>
</feature>
<keyword evidence="7" id="KW-1185">Reference proteome</keyword>
<dbReference type="InterPro" id="IPR008580">
    <property type="entry name" value="PPPDE_dom"/>
</dbReference>
<feature type="domain" description="PPPDE" evidence="5">
    <location>
        <begin position="45"/>
        <end position="190"/>
    </location>
</feature>
<comment type="similarity">
    <text evidence="1">Belongs to the DeSI family.</text>
</comment>
<dbReference type="Proteomes" id="UP001642464">
    <property type="component" value="Unassembled WGS sequence"/>
</dbReference>
<accession>A0ABP0JTQ0</accession>
<evidence type="ECO:0000313" key="6">
    <source>
        <dbReference type="EMBL" id="CAK9017762.1"/>
    </source>
</evidence>
<dbReference type="Pfam" id="PF05903">
    <property type="entry name" value="Peptidase_C97"/>
    <property type="match status" value="1"/>
</dbReference>
<proteinExistence type="inferred from homology"/>
<reference evidence="6 7" key="1">
    <citation type="submission" date="2024-02" db="EMBL/GenBank/DDBJ databases">
        <authorList>
            <person name="Chen Y."/>
            <person name="Shah S."/>
            <person name="Dougan E. K."/>
            <person name="Thang M."/>
            <person name="Chan C."/>
        </authorList>
    </citation>
    <scope>NUCLEOTIDE SEQUENCE [LARGE SCALE GENOMIC DNA]</scope>
</reference>
<gene>
    <name evidence="6" type="ORF">SCF082_LOCUS13790</name>
</gene>
<comment type="caution">
    <text evidence="6">The sequence shown here is derived from an EMBL/GenBank/DDBJ whole genome shotgun (WGS) entry which is preliminary data.</text>
</comment>
<dbReference type="EMBL" id="CAXAMM010008558">
    <property type="protein sequence ID" value="CAK9017762.1"/>
    <property type="molecule type" value="Genomic_DNA"/>
</dbReference>
<evidence type="ECO:0000313" key="7">
    <source>
        <dbReference type="Proteomes" id="UP001642464"/>
    </source>
</evidence>
<dbReference type="SMART" id="SM01179">
    <property type="entry name" value="DUF862"/>
    <property type="match status" value="1"/>
</dbReference>
<dbReference type="PANTHER" id="PTHR12378">
    <property type="entry name" value="DESUMOYLATING ISOPEPTIDASE"/>
    <property type="match status" value="1"/>
</dbReference>
<protein>
    <submittedName>
        <fullName evidence="6">DeSI-like protein At4g17486</fullName>
    </submittedName>
</protein>
<dbReference type="InterPro" id="IPR042266">
    <property type="entry name" value="PPPDE_sf"/>
</dbReference>
<evidence type="ECO:0000259" key="5">
    <source>
        <dbReference type="PROSITE" id="PS51858"/>
    </source>
</evidence>
<evidence type="ECO:0000256" key="1">
    <source>
        <dbReference type="ARBA" id="ARBA00008140"/>
    </source>
</evidence>
<dbReference type="PANTHER" id="PTHR12378:SF80">
    <property type="entry name" value="IP06716P-RELATED"/>
    <property type="match status" value="1"/>
</dbReference>
<dbReference type="Gene3D" id="3.90.1720.30">
    <property type="entry name" value="PPPDE domains"/>
    <property type="match status" value="1"/>
</dbReference>
<evidence type="ECO:0000256" key="4">
    <source>
        <dbReference type="SAM" id="MobiDB-lite"/>
    </source>
</evidence>
<feature type="compositionally biased region" description="Polar residues" evidence="4">
    <location>
        <begin position="22"/>
        <end position="38"/>
    </location>
</feature>
<sequence length="229" mass="26297">MNPTFDDESVREPEPDPDPSETQDACVSRENSGRTPNSGRRRKYHRIWLHIYDLDTVMARLNQTLLRQMGLGAFHVGVEVLGDEWYFRWADTPDSGVVWMRPQAHQVHIYTESVDLGFSKLNESQIRSVLGEMVDQWPANSYHPVKRNCLHFAQAFVVALQCPEPFPEWVLGLPDAIQTPFLMPLADASWDWMRWWNSSGATCCRPQGAWLEAEDIEEVDLSPGARRTI</sequence>